<dbReference type="Pfam" id="PF10974">
    <property type="entry name" value="DUF2804"/>
    <property type="match status" value="1"/>
</dbReference>
<protein>
    <submittedName>
        <fullName evidence="1">DUF2804 domain-containing protein</fullName>
    </submittedName>
</protein>
<dbReference type="InterPro" id="IPR021243">
    <property type="entry name" value="DUF2804"/>
</dbReference>
<dbReference type="Proteomes" id="UP000298458">
    <property type="component" value="Unassembled WGS sequence"/>
</dbReference>
<name>A0A4R9GK85_9LEPT</name>
<evidence type="ECO:0000313" key="1">
    <source>
        <dbReference type="EMBL" id="TGK12533.1"/>
    </source>
</evidence>
<accession>A0A4R9GK85</accession>
<evidence type="ECO:0000313" key="2">
    <source>
        <dbReference type="Proteomes" id="UP000298458"/>
    </source>
</evidence>
<organism evidence="1 2">
    <name type="scientific">Leptospira fletcheri</name>
    <dbReference type="NCBI Taxonomy" id="2484981"/>
    <lineage>
        <taxon>Bacteria</taxon>
        <taxon>Pseudomonadati</taxon>
        <taxon>Spirochaetota</taxon>
        <taxon>Spirochaetia</taxon>
        <taxon>Leptospirales</taxon>
        <taxon>Leptospiraceae</taxon>
        <taxon>Leptospira</taxon>
    </lineage>
</organism>
<dbReference type="EMBL" id="RQET01000004">
    <property type="protein sequence ID" value="TGK12533.1"/>
    <property type="molecule type" value="Genomic_DNA"/>
</dbReference>
<reference evidence="1" key="1">
    <citation type="journal article" date="2019" name="PLoS Negl. Trop. Dis.">
        <title>Revisiting the worldwide diversity of Leptospira species in the environment.</title>
        <authorList>
            <person name="Vincent A.T."/>
            <person name="Schiettekatte O."/>
            <person name="Bourhy P."/>
            <person name="Veyrier F.J."/>
            <person name="Picardeau M."/>
        </authorList>
    </citation>
    <scope>NUCLEOTIDE SEQUENCE [LARGE SCALE GENOMIC DNA]</scope>
    <source>
        <strain evidence="1">SSW15</strain>
    </source>
</reference>
<dbReference type="PANTHER" id="PTHR35868">
    <property type="entry name" value="DUF2804 DOMAIN-CONTAINING PROTEIN-RELATED"/>
    <property type="match status" value="1"/>
</dbReference>
<proteinExistence type="predicted"/>
<sequence length="318" mass="36709">MNAVGWSKIPLHRCNLSRHLLRKKKWNYWCFYDQDLLVSFTVSDLDYAGVVFCYWWDRKTGEFEESTIITPFGNGCSLGQTVSNTALFQGRNGKFSFSVDDYGSYRIFVDFHKENRKYVRAELKVGVPQNWETLNVVVPWSRNRFQYTHKLFGLGVEGSVKIGDKSYEFENESSFAVLDFGRGVWPYSTKWNWASMSYRPNKKEVYGVNLGAGWTDGTGTTENALLINGRIYKVPSDVVFEFDRQDYRSPWRIYTKDSKAVELTLKPSLHRRATSNLGILSSTVHQMAGEFEGVLRVGKNEFLIEGGLGWAEDHRARW</sequence>
<dbReference type="OrthoDB" id="9762066at2"/>
<dbReference type="AlphaFoldDB" id="A0A4R9GK85"/>
<dbReference type="PANTHER" id="PTHR35868:SF3">
    <property type="entry name" value="DUF2804 DOMAIN-CONTAINING PROTEIN"/>
    <property type="match status" value="1"/>
</dbReference>
<keyword evidence="2" id="KW-1185">Reference proteome</keyword>
<gene>
    <name evidence="1" type="ORF">EHO60_03775</name>
</gene>
<comment type="caution">
    <text evidence="1">The sequence shown here is derived from an EMBL/GenBank/DDBJ whole genome shotgun (WGS) entry which is preliminary data.</text>
</comment>